<dbReference type="InterPro" id="IPR012337">
    <property type="entry name" value="RNaseH-like_sf"/>
</dbReference>
<keyword evidence="4" id="KW-0862">Zinc</keyword>
<evidence type="ECO:0000313" key="7">
    <source>
        <dbReference type="Proteomes" id="UP000015106"/>
    </source>
</evidence>
<dbReference type="Gramene" id="TuG1812G0200002570.01.T01">
    <property type="protein sequence ID" value="TuG1812G0200002570.01.T01.cds407411"/>
    <property type="gene ID" value="TuG1812G0200002570.01"/>
</dbReference>
<name>A0A8R7PDP4_TRIUA</name>
<accession>A0A8R7PDP4</accession>
<dbReference type="PANTHER" id="PTHR46481">
    <property type="entry name" value="ZINC FINGER BED DOMAIN-CONTAINING PROTEIN 4"/>
    <property type="match status" value="1"/>
</dbReference>
<dbReference type="AlphaFoldDB" id="A0A8R7PDP4"/>
<keyword evidence="3" id="KW-0863">Zinc-finger</keyword>
<protein>
    <recommendedName>
        <fullName evidence="8">AC transposase</fullName>
    </recommendedName>
</protein>
<evidence type="ECO:0000256" key="3">
    <source>
        <dbReference type="ARBA" id="ARBA00022771"/>
    </source>
</evidence>
<evidence type="ECO:0008006" key="8">
    <source>
        <dbReference type="Google" id="ProtNLM"/>
    </source>
</evidence>
<dbReference type="GO" id="GO:0005634">
    <property type="term" value="C:nucleus"/>
    <property type="evidence" value="ECO:0007669"/>
    <property type="project" value="UniProtKB-SubCell"/>
</dbReference>
<evidence type="ECO:0000313" key="6">
    <source>
        <dbReference type="EnsemblPlants" id="TuG1812G0200002570.01.T01.cds407411"/>
    </source>
</evidence>
<evidence type="ECO:0000256" key="5">
    <source>
        <dbReference type="ARBA" id="ARBA00023242"/>
    </source>
</evidence>
<reference evidence="7" key="1">
    <citation type="journal article" date="2013" name="Nature">
        <title>Draft genome of the wheat A-genome progenitor Triticum urartu.</title>
        <authorList>
            <person name="Ling H.Q."/>
            <person name="Zhao S."/>
            <person name="Liu D."/>
            <person name="Wang J."/>
            <person name="Sun H."/>
            <person name="Zhang C."/>
            <person name="Fan H."/>
            <person name="Li D."/>
            <person name="Dong L."/>
            <person name="Tao Y."/>
            <person name="Gao C."/>
            <person name="Wu H."/>
            <person name="Li Y."/>
            <person name="Cui Y."/>
            <person name="Guo X."/>
            <person name="Zheng S."/>
            <person name="Wang B."/>
            <person name="Yu K."/>
            <person name="Liang Q."/>
            <person name="Yang W."/>
            <person name="Lou X."/>
            <person name="Chen J."/>
            <person name="Feng M."/>
            <person name="Jian J."/>
            <person name="Zhang X."/>
            <person name="Luo G."/>
            <person name="Jiang Y."/>
            <person name="Liu J."/>
            <person name="Wang Z."/>
            <person name="Sha Y."/>
            <person name="Zhang B."/>
            <person name="Wu H."/>
            <person name="Tang D."/>
            <person name="Shen Q."/>
            <person name="Xue P."/>
            <person name="Zou S."/>
            <person name="Wang X."/>
            <person name="Liu X."/>
            <person name="Wang F."/>
            <person name="Yang Y."/>
            <person name="An X."/>
            <person name="Dong Z."/>
            <person name="Zhang K."/>
            <person name="Zhang X."/>
            <person name="Luo M.C."/>
            <person name="Dvorak J."/>
            <person name="Tong Y."/>
            <person name="Wang J."/>
            <person name="Yang H."/>
            <person name="Li Z."/>
            <person name="Wang D."/>
            <person name="Zhang A."/>
            <person name="Wang J."/>
        </authorList>
    </citation>
    <scope>NUCLEOTIDE SEQUENCE</scope>
    <source>
        <strain evidence="7">cv. G1812</strain>
    </source>
</reference>
<proteinExistence type="predicted"/>
<evidence type="ECO:0000256" key="1">
    <source>
        <dbReference type="ARBA" id="ARBA00004123"/>
    </source>
</evidence>
<organism evidence="6 7">
    <name type="scientific">Triticum urartu</name>
    <name type="common">Red wild einkorn</name>
    <name type="synonym">Crithodium urartu</name>
    <dbReference type="NCBI Taxonomy" id="4572"/>
    <lineage>
        <taxon>Eukaryota</taxon>
        <taxon>Viridiplantae</taxon>
        <taxon>Streptophyta</taxon>
        <taxon>Embryophyta</taxon>
        <taxon>Tracheophyta</taxon>
        <taxon>Spermatophyta</taxon>
        <taxon>Magnoliopsida</taxon>
        <taxon>Liliopsida</taxon>
        <taxon>Poales</taxon>
        <taxon>Poaceae</taxon>
        <taxon>BOP clade</taxon>
        <taxon>Pooideae</taxon>
        <taxon>Triticodae</taxon>
        <taxon>Triticeae</taxon>
        <taxon>Triticinae</taxon>
        <taxon>Triticum</taxon>
    </lineage>
</organism>
<keyword evidence="7" id="KW-1185">Reference proteome</keyword>
<dbReference type="GO" id="GO:0008270">
    <property type="term" value="F:zinc ion binding"/>
    <property type="evidence" value="ECO:0007669"/>
    <property type="project" value="UniProtKB-KW"/>
</dbReference>
<dbReference type="PANTHER" id="PTHR46481:SF10">
    <property type="entry name" value="ZINC FINGER BED DOMAIN-CONTAINING PROTEIN 39"/>
    <property type="match status" value="1"/>
</dbReference>
<comment type="subcellular location">
    <subcellularLocation>
        <location evidence="1">Nucleus</location>
    </subcellularLocation>
</comment>
<dbReference type="InterPro" id="IPR052035">
    <property type="entry name" value="ZnF_BED_domain_contain"/>
</dbReference>
<reference evidence="6" key="3">
    <citation type="submission" date="2022-06" db="UniProtKB">
        <authorList>
            <consortium name="EnsemblPlants"/>
        </authorList>
    </citation>
    <scope>IDENTIFICATION</scope>
</reference>
<reference evidence="6" key="2">
    <citation type="submission" date="2018-03" db="EMBL/GenBank/DDBJ databases">
        <title>The Triticum urartu genome reveals the dynamic nature of wheat genome evolution.</title>
        <authorList>
            <person name="Ling H."/>
            <person name="Ma B."/>
            <person name="Shi X."/>
            <person name="Liu H."/>
            <person name="Dong L."/>
            <person name="Sun H."/>
            <person name="Cao Y."/>
            <person name="Gao Q."/>
            <person name="Zheng S."/>
            <person name="Li Y."/>
            <person name="Yu Y."/>
            <person name="Du H."/>
            <person name="Qi M."/>
            <person name="Li Y."/>
            <person name="Yu H."/>
            <person name="Cui Y."/>
            <person name="Wang N."/>
            <person name="Chen C."/>
            <person name="Wu H."/>
            <person name="Zhao Y."/>
            <person name="Zhang J."/>
            <person name="Li Y."/>
            <person name="Zhou W."/>
            <person name="Zhang B."/>
            <person name="Hu W."/>
            <person name="Eijk M."/>
            <person name="Tang J."/>
            <person name="Witsenboer H."/>
            <person name="Zhao S."/>
            <person name="Li Z."/>
            <person name="Zhang A."/>
            <person name="Wang D."/>
            <person name="Liang C."/>
        </authorList>
    </citation>
    <scope>NUCLEOTIDE SEQUENCE [LARGE SCALE GENOMIC DNA]</scope>
    <source>
        <strain evidence="6">cv. G1812</strain>
    </source>
</reference>
<keyword evidence="2" id="KW-0479">Metal-binding</keyword>
<dbReference type="EnsemblPlants" id="TuG1812G0200002570.01.T01">
    <property type="protein sequence ID" value="TuG1812G0200002570.01.T01.cds407411"/>
    <property type="gene ID" value="TuG1812G0200002570.01"/>
</dbReference>
<keyword evidence="5" id="KW-0539">Nucleus</keyword>
<evidence type="ECO:0000256" key="4">
    <source>
        <dbReference type="ARBA" id="ARBA00022833"/>
    </source>
</evidence>
<dbReference type="Proteomes" id="UP000015106">
    <property type="component" value="Chromosome 2"/>
</dbReference>
<dbReference type="SUPFAM" id="SSF53098">
    <property type="entry name" value="Ribonuclease H-like"/>
    <property type="match status" value="1"/>
</dbReference>
<sequence>MVAPATFRYDESTSLKKFYLSIIMHEYPFNIVDHEYLVDFIHSLRPTFPIKSRPTMKKDIVNIFKEEKKKLYEYFKTVQCRFSATMDMWTSGQTKGYMCITVHWIDENWCMQKRIIKFNHVQGNHSGKNLGLHFYDCIVDWNLDRKLLSLSLDNASANDKCVEGLLTKFSKNSLICDGIFFHVRCFNHILNLVAQDGLKTIAASIANIRNTISIVRNSPQQKEEFEKCASECDLNPKSELILDVPTQWNSTYDMLQKALCFRDAFDRLFLWHKKKYKKCAP</sequence>
<evidence type="ECO:0000256" key="2">
    <source>
        <dbReference type="ARBA" id="ARBA00022723"/>
    </source>
</evidence>